<feature type="region of interest" description="Disordered" evidence="4">
    <location>
        <begin position="413"/>
        <end position="433"/>
    </location>
</feature>
<dbReference type="GeneID" id="14875871"/>
<evidence type="ECO:0000313" key="5">
    <source>
        <dbReference type="EMBL" id="EGG22791.1"/>
    </source>
</evidence>
<dbReference type="GO" id="GO:0005525">
    <property type="term" value="F:GTP binding"/>
    <property type="evidence" value="ECO:0007669"/>
    <property type="project" value="UniProtKB-KW"/>
</dbReference>
<gene>
    <name evidence="5" type="ORF">DFA_04921</name>
</gene>
<reference evidence="6" key="1">
    <citation type="journal article" date="2011" name="Genome Res.">
        <title>Phylogeny-wide analysis of social amoeba genomes highlights ancient origins for complex intercellular communication.</title>
        <authorList>
            <person name="Heidel A.J."/>
            <person name="Lawal H.M."/>
            <person name="Felder M."/>
            <person name="Schilde C."/>
            <person name="Helps N.R."/>
            <person name="Tunggal B."/>
            <person name="Rivero F."/>
            <person name="John U."/>
            <person name="Schleicher M."/>
            <person name="Eichinger L."/>
            <person name="Platzer M."/>
            <person name="Noegel A.A."/>
            <person name="Schaap P."/>
            <person name="Gloeckner G."/>
        </authorList>
    </citation>
    <scope>NUCLEOTIDE SEQUENCE [LARGE SCALE GENOMIC DNA]</scope>
    <source>
        <strain evidence="6">SH3</strain>
    </source>
</reference>
<dbReference type="STRING" id="1054147.F4PME1"/>
<accession>F4PME1</accession>
<dbReference type="AlphaFoldDB" id="F4PME1"/>
<evidence type="ECO:0000256" key="1">
    <source>
        <dbReference type="ARBA" id="ARBA00022741"/>
    </source>
</evidence>
<dbReference type="Proteomes" id="UP000007797">
    <property type="component" value="Unassembled WGS sequence"/>
</dbReference>
<name>F4PME1_CACFS</name>
<evidence type="ECO:0000256" key="4">
    <source>
        <dbReference type="SAM" id="MobiDB-lite"/>
    </source>
</evidence>
<dbReference type="SMART" id="SM00175">
    <property type="entry name" value="RAB"/>
    <property type="match status" value="1"/>
</dbReference>
<dbReference type="SUPFAM" id="SSF52540">
    <property type="entry name" value="P-loop containing nucleoside triphosphate hydrolases"/>
    <property type="match status" value="1"/>
</dbReference>
<dbReference type="GO" id="GO:0003924">
    <property type="term" value="F:GTPase activity"/>
    <property type="evidence" value="ECO:0007669"/>
    <property type="project" value="InterPro"/>
</dbReference>
<evidence type="ECO:0000256" key="3">
    <source>
        <dbReference type="ARBA" id="ARBA00023288"/>
    </source>
</evidence>
<dbReference type="EMBL" id="GL883008">
    <property type="protein sequence ID" value="EGG22791.1"/>
    <property type="molecule type" value="Genomic_DNA"/>
</dbReference>
<dbReference type="PANTHER" id="PTHR47977">
    <property type="entry name" value="RAS-RELATED PROTEIN RAB"/>
    <property type="match status" value="1"/>
</dbReference>
<evidence type="ECO:0000313" key="6">
    <source>
        <dbReference type="Proteomes" id="UP000007797"/>
    </source>
</evidence>
<dbReference type="KEGG" id="dfa:DFA_04921"/>
<keyword evidence="3" id="KW-0449">Lipoprotein</keyword>
<dbReference type="Gene3D" id="3.40.50.300">
    <property type="entry name" value="P-loop containing nucleotide triphosphate hydrolases"/>
    <property type="match status" value="1"/>
</dbReference>
<dbReference type="Pfam" id="PF00071">
    <property type="entry name" value="Ras"/>
    <property type="match status" value="1"/>
</dbReference>
<sequence length="459" mass="52399">MSTPKIVPFRIVFVGDGGSGKTTLVQGLFDVEPVLERESFNYPYSPAERFYDQSVSALNIQIFIYRAQRFDRRQNQAYGTARLAVVVVDVTNQVSISNIGNWCGEIERYSHDNIHVLVVGMKCDVDEEDRVMSKEEINAKIKTFSNHQYIEMCRDDLHKKKTEFMHIVKNCFNGEVMSCYSTVQPFYSRTGQGTPAQFGAGLYGASARLHLDAIRCDDSHHLPFQLPVRRVTYTIEAAANNNSQPICDQLFQKVVMIGTARTTTRDAAIPSVFKSVYLVRKIFGQVREIHRQLGLWTVPLSSNNAAFWCSHPRLVGMLRYKFACGHDPIQFELASHNLRIFLRNNRDLDLMKRCCDLNKTRVVGTIESWFVDDAWYQWTVHGFMYSVIFGYLDITKYISQNSTIASPKLIKASRKKDKSNNNNNINNNNNNNSDSSILSTFNLSEHHIKEASQLALNND</sequence>
<feature type="compositionally biased region" description="Low complexity" evidence="4">
    <location>
        <begin position="420"/>
        <end position="432"/>
    </location>
</feature>
<dbReference type="InterPro" id="IPR027417">
    <property type="entry name" value="P-loop_NTPase"/>
</dbReference>
<protein>
    <recommendedName>
        <fullName evidence="7">Rab GTPase</fullName>
    </recommendedName>
</protein>
<keyword evidence="1" id="KW-0547">Nucleotide-binding</keyword>
<dbReference type="PROSITE" id="PS51419">
    <property type="entry name" value="RAB"/>
    <property type="match status" value="1"/>
</dbReference>
<dbReference type="PRINTS" id="PR00449">
    <property type="entry name" value="RASTRNSFRMNG"/>
</dbReference>
<keyword evidence="6" id="KW-1185">Reference proteome</keyword>
<evidence type="ECO:0000256" key="2">
    <source>
        <dbReference type="ARBA" id="ARBA00023134"/>
    </source>
</evidence>
<dbReference type="InterPro" id="IPR001806">
    <property type="entry name" value="Small_GTPase"/>
</dbReference>
<organism evidence="5 6">
    <name type="scientific">Cavenderia fasciculata</name>
    <name type="common">Slime mold</name>
    <name type="synonym">Dictyostelium fasciculatum</name>
    <dbReference type="NCBI Taxonomy" id="261658"/>
    <lineage>
        <taxon>Eukaryota</taxon>
        <taxon>Amoebozoa</taxon>
        <taxon>Evosea</taxon>
        <taxon>Eumycetozoa</taxon>
        <taxon>Dictyostelia</taxon>
        <taxon>Acytosteliales</taxon>
        <taxon>Cavenderiaceae</taxon>
        <taxon>Cavenderia</taxon>
    </lineage>
</organism>
<dbReference type="InterPro" id="IPR050227">
    <property type="entry name" value="Rab"/>
</dbReference>
<evidence type="ECO:0008006" key="7">
    <source>
        <dbReference type="Google" id="ProtNLM"/>
    </source>
</evidence>
<proteinExistence type="predicted"/>
<dbReference type="RefSeq" id="XP_004360642.1">
    <property type="nucleotide sequence ID" value="XM_004360585.1"/>
</dbReference>
<keyword evidence="2" id="KW-0342">GTP-binding</keyword>